<feature type="domain" description="D-isomer specific 2-hydroxyacid dehydrogenase NAD-binding" evidence="6">
    <location>
        <begin position="95"/>
        <end position="265"/>
    </location>
</feature>
<dbReference type="SUPFAM" id="SSF51735">
    <property type="entry name" value="NAD(P)-binding Rossmann-fold domains"/>
    <property type="match status" value="1"/>
</dbReference>
<dbReference type="InterPro" id="IPR006140">
    <property type="entry name" value="D-isomer_DH_NAD-bd"/>
</dbReference>
<dbReference type="InterPro" id="IPR036291">
    <property type="entry name" value="NAD(P)-bd_dom_sf"/>
</dbReference>
<dbReference type="PANTHER" id="PTHR10996:SF178">
    <property type="entry name" value="2-HYDROXYACID DEHYDROGENASE YGL185C-RELATED"/>
    <property type="match status" value="1"/>
</dbReference>
<name>A0A7W9AP74_9SPHN</name>
<dbReference type="InterPro" id="IPR050223">
    <property type="entry name" value="D-isomer_2-hydroxyacid_DH"/>
</dbReference>
<dbReference type="Pfam" id="PF00389">
    <property type="entry name" value="2-Hacid_dh"/>
    <property type="match status" value="1"/>
</dbReference>
<evidence type="ECO:0000313" key="8">
    <source>
        <dbReference type="Proteomes" id="UP000557739"/>
    </source>
</evidence>
<dbReference type="PANTHER" id="PTHR10996">
    <property type="entry name" value="2-HYDROXYACID DEHYDROGENASE-RELATED"/>
    <property type="match status" value="1"/>
</dbReference>
<reference evidence="7 8" key="1">
    <citation type="submission" date="2020-08" db="EMBL/GenBank/DDBJ databases">
        <title>Genomic Encyclopedia of Type Strains, Phase IV (KMG-IV): sequencing the most valuable type-strain genomes for metagenomic binning, comparative biology and taxonomic classification.</title>
        <authorList>
            <person name="Goeker M."/>
        </authorList>
    </citation>
    <scope>NUCLEOTIDE SEQUENCE [LARGE SCALE GENOMIC DNA]</scope>
    <source>
        <strain evidence="7 8">DSM 27244</strain>
    </source>
</reference>
<sequence>MSADLEAALDARGERVRVEPDADWLAANADDVRIIVTGGQTGAPRELVEALPNLGLIAINGVGFDKVDIAHAAARGVTVTNTPGVLTDDVADLAIGLVIGLLRDFPRADAHVRSGAWTNGDLPLARKVTGRRFGIVGLGRIGSAIADRLEAFGPVAYSGRTRKPVDLPFHLDAASLAAASDVLIVAAAASAETRHLIDARVLEALGPGGVLVNVARGSVVDEDALVAAIAERRIAGAALDVFADEPNVPPVLVDSDRTMLTPHIASATVETRAAMAALVLDNIDAFLAGRPLPTPIPPP</sequence>
<dbReference type="SUPFAM" id="SSF52283">
    <property type="entry name" value="Formate/glycerate dehydrogenase catalytic domain-like"/>
    <property type="match status" value="1"/>
</dbReference>
<dbReference type="CDD" id="cd12156">
    <property type="entry name" value="HPPR"/>
    <property type="match status" value="1"/>
</dbReference>
<evidence type="ECO:0000259" key="5">
    <source>
        <dbReference type="Pfam" id="PF00389"/>
    </source>
</evidence>
<organism evidence="7 8">
    <name type="scientific">Sphingomonas yantingensis</name>
    <dbReference type="NCBI Taxonomy" id="1241761"/>
    <lineage>
        <taxon>Bacteria</taxon>
        <taxon>Pseudomonadati</taxon>
        <taxon>Pseudomonadota</taxon>
        <taxon>Alphaproteobacteria</taxon>
        <taxon>Sphingomonadales</taxon>
        <taxon>Sphingomonadaceae</taxon>
        <taxon>Sphingomonas</taxon>
    </lineage>
</organism>
<gene>
    <name evidence="7" type="ORF">FHR19_001420</name>
</gene>
<dbReference type="InterPro" id="IPR006139">
    <property type="entry name" value="D-isomer_2_OHA_DH_cat_dom"/>
</dbReference>
<dbReference type="AlphaFoldDB" id="A0A7W9AP74"/>
<dbReference type="GO" id="GO:0016618">
    <property type="term" value="F:hydroxypyruvate reductase [NAD(P)H] activity"/>
    <property type="evidence" value="ECO:0007669"/>
    <property type="project" value="TreeGrafter"/>
</dbReference>
<keyword evidence="1" id="KW-0521">NADP</keyword>
<keyword evidence="3" id="KW-0520">NAD</keyword>
<proteinExistence type="inferred from homology"/>
<dbReference type="Gene3D" id="3.40.50.720">
    <property type="entry name" value="NAD(P)-binding Rossmann-like Domain"/>
    <property type="match status" value="2"/>
</dbReference>
<dbReference type="EMBL" id="JACIJJ010000002">
    <property type="protein sequence ID" value="MBB5698075.1"/>
    <property type="molecule type" value="Genomic_DNA"/>
</dbReference>
<comment type="similarity">
    <text evidence="4">Belongs to the D-isomer specific 2-hydroxyacid dehydrogenase family.</text>
</comment>
<evidence type="ECO:0000256" key="1">
    <source>
        <dbReference type="ARBA" id="ARBA00022857"/>
    </source>
</evidence>
<dbReference type="GO" id="GO:0030267">
    <property type="term" value="F:glyoxylate reductase (NADPH) activity"/>
    <property type="evidence" value="ECO:0007669"/>
    <property type="project" value="TreeGrafter"/>
</dbReference>
<dbReference type="GO" id="GO:0005829">
    <property type="term" value="C:cytosol"/>
    <property type="evidence" value="ECO:0007669"/>
    <property type="project" value="TreeGrafter"/>
</dbReference>
<evidence type="ECO:0000313" key="7">
    <source>
        <dbReference type="EMBL" id="MBB5698075.1"/>
    </source>
</evidence>
<feature type="domain" description="D-isomer specific 2-hydroxyacid dehydrogenase catalytic" evidence="5">
    <location>
        <begin position="17"/>
        <end position="295"/>
    </location>
</feature>
<comment type="caution">
    <text evidence="7">The sequence shown here is derived from an EMBL/GenBank/DDBJ whole genome shotgun (WGS) entry which is preliminary data.</text>
</comment>
<keyword evidence="2 4" id="KW-0560">Oxidoreductase</keyword>
<dbReference type="FunFam" id="3.40.50.720:FF:000213">
    <property type="entry name" value="Putative 2-hydroxyacid dehydrogenase"/>
    <property type="match status" value="1"/>
</dbReference>
<dbReference type="Pfam" id="PF02826">
    <property type="entry name" value="2-Hacid_dh_C"/>
    <property type="match status" value="1"/>
</dbReference>
<evidence type="ECO:0000256" key="4">
    <source>
        <dbReference type="RuleBase" id="RU003719"/>
    </source>
</evidence>
<evidence type="ECO:0000259" key="6">
    <source>
        <dbReference type="Pfam" id="PF02826"/>
    </source>
</evidence>
<protein>
    <submittedName>
        <fullName evidence="7">Lactate dehydrogenase-like 2-hydroxyacid dehydrogenase</fullName>
    </submittedName>
</protein>
<accession>A0A7W9AP74</accession>
<keyword evidence="8" id="KW-1185">Reference proteome</keyword>
<evidence type="ECO:0000256" key="3">
    <source>
        <dbReference type="ARBA" id="ARBA00023027"/>
    </source>
</evidence>
<dbReference type="RefSeq" id="WP_246359383.1">
    <property type="nucleotide sequence ID" value="NZ_JACIJJ010000002.1"/>
</dbReference>
<dbReference type="Proteomes" id="UP000557739">
    <property type="component" value="Unassembled WGS sequence"/>
</dbReference>
<evidence type="ECO:0000256" key="2">
    <source>
        <dbReference type="ARBA" id="ARBA00023002"/>
    </source>
</evidence>
<dbReference type="GO" id="GO:0051287">
    <property type="term" value="F:NAD binding"/>
    <property type="evidence" value="ECO:0007669"/>
    <property type="project" value="InterPro"/>
</dbReference>